<dbReference type="GO" id="GO:0030313">
    <property type="term" value="C:cell envelope"/>
    <property type="evidence" value="ECO:0007669"/>
    <property type="project" value="UniProtKB-SubCell"/>
</dbReference>
<comment type="caution">
    <text evidence="8">The sequence shown here is derived from an EMBL/GenBank/DDBJ whole genome shotgun (WGS) entry which is preliminary data.</text>
</comment>
<evidence type="ECO:0000313" key="9">
    <source>
        <dbReference type="Proteomes" id="UP001165986"/>
    </source>
</evidence>
<keyword evidence="6" id="KW-1133">Transmembrane helix</keyword>
<accession>A0AA40VRZ4</accession>
<dbReference type="GO" id="GO:0016020">
    <property type="term" value="C:membrane"/>
    <property type="evidence" value="ECO:0007669"/>
    <property type="project" value="InterPro"/>
</dbReference>
<name>A0AA40VRZ4_9NOST</name>
<feature type="region of interest" description="Disordered" evidence="5">
    <location>
        <begin position="465"/>
        <end position="502"/>
    </location>
</feature>
<dbReference type="PANTHER" id="PTHR32347">
    <property type="entry name" value="EFFLUX SYSTEM COMPONENT YKNX-RELATED"/>
    <property type="match status" value="1"/>
</dbReference>
<keyword evidence="6" id="KW-0472">Membrane</keyword>
<evidence type="ECO:0000256" key="6">
    <source>
        <dbReference type="SAM" id="Phobius"/>
    </source>
</evidence>
<dbReference type="Proteomes" id="UP001165986">
    <property type="component" value="Unassembled WGS sequence"/>
</dbReference>
<dbReference type="RefSeq" id="WP_191758874.1">
    <property type="nucleotide sequence ID" value="NZ_VJXY01000019.1"/>
</dbReference>
<reference evidence="8" key="1">
    <citation type="submission" date="2019-07" db="EMBL/GenBank/DDBJ databases">
        <title>Toxilogical consequences of a new and cryptic species of cyanobacteria (Komarekiella delphini-convector) recovered from the epidermis of a bottlenose dolphin and 1500 ft. in the air.</title>
        <authorList>
            <person name="Brown A.O."/>
            <person name="Dvorak P."/>
            <person name="Villanueva C.D."/>
            <person name="Foss A.J."/>
            <person name="Garvey A.D."/>
            <person name="Gibson Q.A."/>
            <person name="Johansen J.R."/>
            <person name="Casamatta D.A."/>
        </authorList>
    </citation>
    <scope>NUCLEOTIDE SEQUENCE</scope>
    <source>
        <strain evidence="8">SJRDD-AB1</strain>
    </source>
</reference>
<comment type="subcellular location">
    <subcellularLocation>
        <location evidence="1">Cell envelope</location>
    </subcellularLocation>
</comment>
<evidence type="ECO:0000256" key="4">
    <source>
        <dbReference type="SAM" id="Coils"/>
    </source>
</evidence>
<protein>
    <submittedName>
        <fullName evidence="8">Efflux RND transporter periplasmic adaptor subunit</fullName>
    </submittedName>
</protein>
<feature type="transmembrane region" description="Helical" evidence="6">
    <location>
        <begin position="20"/>
        <end position="38"/>
    </location>
</feature>
<sequence>MTIEQQIKSKNRFKIGTRWLTLLGIFALSSVGGLLFYLSSLDQNSAEVTAPIITANRANVEIKINETGIVELGSQQSLKSPGEVAVERVLVKVGDRVVSGQQLLILRNTQEQTSLAEQESLIRQQEFTLLRNHQRVKEAEKRLATAYKQVQERVKQQKLEIQKQQLSLARSRQKIEEAKQRLAADQKELQNLEVLAAKGFIPGNELQQQQAKFREAQANLRDAELEARTQMNELQRLTLEQQRPSEQQNNVLTALSELREAQSQVNTSSQELQRLQVERQRIKKQLQNNIINAPISGKVLDIKVKNGDGIKFGDVLLTLGNPTQEEVKLQLGTLDAAKVRVNQLARVKVIGPNPQTFSGRVRSVHPVAISTAEGLVPGQSPQAKVPVTVQLDKPSQTLIPGSQVSVEIVVQQQQNVIALQLEAIQRSEAQPYVWVRDNQGKAQKQNVTLGIEGATTVEVKSGLKPGDKVILPPPETELEPGTPIIEGSLIDQSTDSAPKDSK</sequence>
<evidence type="ECO:0000256" key="5">
    <source>
        <dbReference type="SAM" id="MobiDB-lite"/>
    </source>
</evidence>
<dbReference type="InterPro" id="IPR058627">
    <property type="entry name" value="MdtA-like_C"/>
</dbReference>
<evidence type="ECO:0000259" key="7">
    <source>
        <dbReference type="Pfam" id="PF25967"/>
    </source>
</evidence>
<keyword evidence="3 4" id="KW-0175">Coiled coil</keyword>
<dbReference type="InterPro" id="IPR006143">
    <property type="entry name" value="RND_pump_MFP"/>
</dbReference>
<evidence type="ECO:0000256" key="3">
    <source>
        <dbReference type="ARBA" id="ARBA00023054"/>
    </source>
</evidence>
<feature type="coiled-coil region" evidence="4">
    <location>
        <begin position="147"/>
        <end position="292"/>
    </location>
</feature>
<dbReference type="Gene3D" id="2.40.30.170">
    <property type="match status" value="1"/>
</dbReference>
<dbReference type="GO" id="GO:0022857">
    <property type="term" value="F:transmembrane transporter activity"/>
    <property type="evidence" value="ECO:0007669"/>
    <property type="project" value="InterPro"/>
</dbReference>
<dbReference type="AlphaFoldDB" id="A0AA40VRZ4"/>
<dbReference type="PANTHER" id="PTHR32347:SF27">
    <property type="entry name" value="RND EFFLUX PUMP MEMBRANE FUSION PROTEIN BARREL-SANDWICH DOMAIN-CONTAINING PROTEIN"/>
    <property type="match status" value="1"/>
</dbReference>
<dbReference type="Pfam" id="PF25967">
    <property type="entry name" value="RND-MFP_C"/>
    <property type="match status" value="1"/>
</dbReference>
<comment type="similarity">
    <text evidence="2">Belongs to the membrane fusion protein (MFP) (TC 8.A.1) family.</text>
</comment>
<dbReference type="EMBL" id="VJXY01000019">
    <property type="protein sequence ID" value="MBD6617652.1"/>
    <property type="molecule type" value="Genomic_DNA"/>
</dbReference>
<gene>
    <name evidence="8" type="ORF">FNW02_17915</name>
</gene>
<dbReference type="InterPro" id="IPR050465">
    <property type="entry name" value="UPF0194_transport"/>
</dbReference>
<keyword evidence="6" id="KW-0812">Transmembrane</keyword>
<feature type="domain" description="Multidrug resistance protein MdtA-like C-terminal permuted SH3" evidence="7">
    <location>
        <begin position="417"/>
        <end position="470"/>
    </location>
</feature>
<organism evidence="8 9">
    <name type="scientific">Komarekiella delphini-convector SJRDD-AB1</name>
    <dbReference type="NCBI Taxonomy" id="2593771"/>
    <lineage>
        <taxon>Bacteria</taxon>
        <taxon>Bacillati</taxon>
        <taxon>Cyanobacteriota</taxon>
        <taxon>Cyanophyceae</taxon>
        <taxon>Nostocales</taxon>
        <taxon>Nostocaceae</taxon>
        <taxon>Komarekiella</taxon>
        <taxon>Komarekiella delphini-convector</taxon>
    </lineage>
</organism>
<evidence type="ECO:0000313" key="8">
    <source>
        <dbReference type="EMBL" id="MBD6617652.1"/>
    </source>
</evidence>
<dbReference type="Gene3D" id="2.40.420.20">
    <property type="match status" value="1"/>
</dbReference>
<keyword evidence="9" id="KW-1185">Reference proteome</keyword>
<evidence type="ECO:0000256" key="2">
    <source>
        <dbReference type="ARBA" id="ARBA00009477"/>
    </source>
</evidence>
<proteinExistence type="inferred from homology"/>
<dbReference type="NCBIfam" id="TIGR01730">
    <property type="entry name" value="RND_mfp"/>
    <property type="match status" value="1"/>
</dbReference>
<evidence type="ECO:0000256" key="1">
    <source>
        <dbReference type="ARBA" id="ARBA00004196"/>
    </source>
</evidence>